<evidence type="ECO:0000256" key="5">
    <source>
        <dbReference type="ARBA" id="ARBA00022741"/>
    </source>
</evidence>
<dbReference type="Proteomes" id="UP001652700">
    <property type="component" value="Unplaced"/>
</dbReference>
<sequence>MLETLKKLSISERCSKNSSIFGFCIGQVIGKGAYSKVCLATRCGTNQKSACKVINKKNPREEFINKFVPRELDIIRMVNHRNIVKVYKIVEAPSKIYVFMEFCKLGDILEYIKENGPFTEQKTRVLFKQIVDAVHYLHNLGIAHRDIKCENIFLSNDNTAKLGDFGFARHCRTKSGKSILSDTFCGSVAYVPPEMLLKKQYDPKKYDIWALGCVLYIFFFAQMPFDDADTRQMVKDQLNRNVKYLDWCSHNLGDLLLRILEPDAHLRITISQVMRHLWLASVKCNAKMTNRPFVSLSDSHLI</sequence>
<dbReference type="Pfam" id="PF00069">
    <property type="entry name" value="Pkinase"/>
    <property type="match status" value="1"/>
</dbReference>
<evidence type="ECO:0000313" key="14">
    <source>
        <dbReference type="EnsemblMetazoa" id="XP_028132173.1"/>
    </source>
</evidence>
<gene>
    <name evidence="16" type="primary">LOC114327686</name>
</gene>
<comment type="similarity">
    <text evidence="12">Belongs to the protein kinase superfamily.</text>
</comment>
<dbReference type="FunFam" id="1.10.510.10:FF:000658">
    <property type="entry name" value="Protein CBG12184"/>
    <property type="match status" value="1"/>
</dbReference>
<evidence type="ECO:0000313" key="16">
    <source>
        <dbReference type="RefSeq" id="XP_028132173.1"/>
    </source>
</evidence>
<keyword evidence="10" id="KW-0744">Spermatogenesis</keyword>
<name>A0A6P7FG31_DIAVI</name>
<dbReference type="EnsemblMetazoa" id="XM_028276372.2">
    <property type="protein sequence ID" value="XP_028132173.1"/>
    <property type="gene ID" value="LOC114327686"/>
</dbReference>
<evidence type="ECO:0000256" key="4">
    <source>
        <dbReference type="ARBA" id="ARBA00022723"/>
    </source>
</evidence>
<evidence type="ECO:0000259" key="13">
    <source>
        <dbReference type="PROSITE" id="PS50011"/>
    </source>
</evidence>
<evidence type="ECO:0000256" key="8">
    <source>
        <dbReference type="ARBA" id="ARBA00022842"/>
    </source>
</evidence>
<dbReference type="GeneID" id="114327686"/>
<keyword evidence="4" id="KW-0479">Metal-binding</keyword>
<dbReference type="PIRSF" id="PIRSF000654">
    <property type="entry name" value="Integrin-linked_kinase"/>
    <property type="match status" value="1"/>
</dbReference>
<keyword evidence="7 11" id="KW-0067">ATP-binding</keyword>
<dbReference type="PROSITE" id="PS50011">
    <property type="entry name" value="PROTEIN_KINASE_DOM"/>
    <property type="match status" value="1"/>
</dbReference>
<keyword evidence="15" id="KW-1185">Reference proteome</keyword>
<keyword evidence="12" id="KW-0808">Transferase</keyword>
<keyword evidence="9" id="KW-0832">Ubl conjugation</keyword>
<dbReference type="RefSeq" id="XP_028132173.1">
    <property type="nucleotide sequence ID" value="XM_028276372.1"/>
</dbReference>
<reference evidence="14" key="2">
    <citation type="submission" date="2025-05" db="UniProtKB">
        <authorList>
            <consortium name="EnsemblMetazoa"/>
        </authorList>
    </citation>
    <scope>IDENTIFICATION</scope>
</reference>
<evidence type="ECO:0000256" key="6">
    <source>
        <dbReference type="ARBA" id="ARBA00022782"/>
    </source>
</evidence>
<dbReference type="AlphaFoldDB" id="A0A6P7FG31"/>
<dbReference type="PROSITE" id="PS00108">
    <property type="entry name" value="PROTEIN_KINASE_ST"/>
    <property type="match status" value="1"/>
</dbReference>
<keyword evidence="12" id="KW-0418">Kinase</keyword>
<dbReference type="SUPFAM" id="SSF56112">
    <property type="entry name" value="Protein kinase-like (PK-like)"/>
    <property type="match status" value="1"/>
</dbReference>
<dbReference type="InParanoid" id="A0A6P7FG31"/>
<dbReference type="GO" id="GO:0035556">
    <property type="term" value="P:intracellular signal transduction"/>
    <property type="evidence" value="ECO:0007669"/>
    <property type="project" value="TreeGrafter"/>
</dbReference>
<dbReference type="Gene3D" id="1.10.510.10">
    <property type="entry name" value="Transferase(Phosphotransferase) domain 1"/>
    <property type="match status" value="1"/>
</dbReference>
<dbReference type="GO" id="GO:0005524">
    <property type="term" value="F:ATP binding"/>
    <property type="evidence" value="ECO:0007669"/>
    <property type="project" value="UniProtKB-UniRule"/>
</dbReference>
<evidence type="ECO:0000256" key="3">
    <source>
        <dbReference type="ARBA" id="ARBA00022553"/>
    </source>
</evidence>
<dbReference type="InterPro" id="IPR017441">
    <property type="entry name" value="Protein_kinase_ATP_BS"/>
</dbReference>
<evidence type="ECO:0000256" key="9">
    <source>
        <dbReference type="ARBA" id="ARBA00022843"/>
    </source>
</evidence>
<dbReference type="PROSITE" id="PS00107">
    <property type="entry name" value="PROTEIN_KINASE_ATP"/>
    <property type="match status" value="1"/>
</dbReference>
<feature type="domain" description="Protein kinase" evidence="13">
    <location>
        <begin position="23"/>
        <end position="279"/>
    </location>
</feature>
<dbReference type="GO" id="GO:0000287">
    <property type="term" value="F:magnesium ion binding"/>
    <property type="evidence" value="ECO:0007669"/>
    <property type="project" value="UniProtKB-ARBA"/>
</dbReference>
<dbReference type="GO" id="GO:0050321">
    <property type="term" value="F:tau-protein kinase activity"/>
    <property type="evidence" value="ECO:0007669"/>
    <property type="project" value="TreeGrafter"/>
</dbReference>
<protein>
    <submittedName>
        <fullName evidence="16">Testis-specific serine/threonine-protein kinase 3-like isoform X1</fullName>
    </submittedName>
</protein>
<dbReference type="GO" id="GO:0005737">
    <property type="term" value="C:cytoplasm"/>
    <property type="evidence" value="ECO:0007669"/>
    <property type="project" value="TreeGrafter"/>
</dbReference>
<keyword evidence="6" id="KW-0221">Differentiation</keyword>
<evidence type="ECO:0000256" key="11">
    <source>
        <dbReference type="PROSITE-ProRule" id="PRU10141"/>
    </source>
</evidence>
<evidence type="ECO:0000313" key="15">
    <source>
        <dbReference type="Proteomes" id="UP001652700"/>
    </source>
</evidence>
<dbReference type="SMART" id="SM00220">
    <property type="entry name" value="S_TKc"/>
    <property type="match status" value="1"/>
</dbReference>
<dbReference type="PANTHER" id="PTHR24346">
    <property type="entry name" value="MAP/MICROTUBULE AFFINITY-REGULATING KINASE"/>
    <property type="match status" value="1"/>
</dbReference>
<proteinExistence type="inferred from homology"/>
<reference evidence="16" key="1">
    <citation type="submission" date="2025-04" db="UniProtKB">
        <authorList>
            <consortium name="RefSeq"/>
        </authorList>
    </citation>
    <scope>IDENTIFICATION</scope>
    <source>
        <tissue evidence="16">Whole insect</tissue>
    </source>
</reference>
<evidence type="ECO:0000256" key="10">
    <source>
        <dbReference type="ARBA" id="ARBA00022871"/>
    </source>
</evidence>
<evidence type="ECO:0000256" key="12">
    <source>
        <dbReference type="RuleBase" id="RU000304"/>
    </source>
</evidence>
<organism evidence="16">
    <name type="scientific">Diabrotica virgifera virgifera</name>
    <name type="common">western corn rootworm</name>
    <dbReference type="NCBI Taxonomy" id="50390"/>
    <lineage>
        <taxon>Eukaryota</taxon>
        <taxon>Metazoa</taxon>
        <taxon>Ecdysozoa</taxon>
        <taxon>Arthropoda</taxon>
        <taxon>Hexapoda</taxon>
        <taxon>Insecta</taxon>
        <taxon>Pterygota</taxon>
        <taxon>Neoptera</taxon>
        <taxon>Endopterygota</taxon>
        <taxon>Coleoptera</taxon>
        <taxon>Polyphaga</taxon>
        <taxon>Cucujiformia</taxon>
        <taxon>Chrysomeloidea</taxon>
        <taxon>Chrysomelidae</taxon>
        <taxon>Galerucinae</taxon>
        <taxon>Diabroticina</taxon>
        <taxon>Diabroticites</taxon>
        <taxon>Diabrotica</taxon>
    </lineage>
</organism>
<dbReference type="KEGG" id="dvv:114327686"/>
<feature type="binding site" evidence="11">
    <location>
        <position position="52"/>
    </location>
    <ligand>
        <name>ATP</name>
        <dbReference type="ChEBI" id="CHEBI:30616"/>
    </ligand>
</feature>
<dbReference type="OrthoDB" id="541276at2759"/>
<dbReference type="InterPro" id="IPR008271">
    <property type="entry name" value="Ser/Thr_kinase_AS"/>
</dbReference>
<comment type="cofactor">
    <cofactor evidence="1">
        <name>Mg(2+)</name>
        <dbReference type="ChEBI" id="CHEBI:18420"/>
    </cofactor>
</comment>
<dbReference type="InterPro" id="IPR011009">
    <property type="entry name" value="Kinase-like_dom_sf"/>
</dbReference>
<dbReference type="GO" id="GO:0000226">
    <property type="term" value="P:microtubule cytoskeleton organization"/>
    <property type="evidence" value="ECO:0007669"/>
    <property type="project" value="TreeGrafter"/>
</dbReference>
<keyword evidence="12" id="KW-0723">Serine/threonine-protein kinase</keyword>
<dbReference type="InterPro" id="IPR000719">
    <property type="entry name" value="Prot_kinase_dom"/>
</dbReference>
<dbReference type="PANTHER" id="PTHR24346:SF102">
    <property type="entry name" value="TESTIS-SPECIFIC SERINE_THREONINE-PROTEIN KINASE 1"/>
    <property type="match status" value="1"/>
</dbReference>
<keyword evidence="3" id="KW-0597">Phosphoprotein</keyword>
<accession>A0A6P7FG31</accession>
<dbReference type="GO" id="GO:0007283">
    <property type="term" value="P:spermatogenesis"/>
    <property type="evidence" value="ECO:0007669"/>
    <property type="project" value="UniProtKB-KW"/>
</dbReference>
<evidence type="ECO:0000256" key="2">
    <source>
        <dbReference type="ARBA" id="ARBA00022473"/>
    </source>
</evidence>
<keyword evidence="5 11" id="KW-0547">Nucleotide-binding</keyword>
<dbReference type="GO" id="GO:0030154">
    <property type="term" value="P:cell differentiation"/>
    <property type="evidence" value="ECO:0007669"/>
    <property type="project" value="UniProtKB-KW"/>
</dbReference>
<evidence type="ECO:0000256" key="1">
    <source>
        <dbReference type="ARBA" id="ARBA00001946"/>
    </source>
</evidence>
<evidence type="ECO:0000256" key="7">
    <source>
        <dbReference type="ARBA" id="ARBA00022840"/>
    </source>
</evidence>
<keyword evidence="8" id="KW-0460">Magnesium</keyword>
<keyword evidence="2" id="KW-0217">Developmental protein</keyword>